<name>C8Z465_YEAS8</name>
<feature type="transmembrane region" description="Helical" evidence="1">
    <location>
        <begin position="41"/>
        <end position="61"/>
    </location>
</feature>
<keyword evidence="1" id="KW-1133">Transmembrane helix</keyword>
<evidence type="ECO:0000313" key="2">
    <source>
        <dbReference type="EMBL" id="CAY78181.1"/>
    </source>
</evidence>
<feature type="transmembrane region" description="Helical" evidence="1">
    <location>
        <begin position="67"/>
        <end position="89"/>
    </location>
</feature>
<organism evidence="2 3">
    <name type="scientific">Saccharomyces cerevisiae (strain Lalvin EC1118 / Prise de mousse)</name>
    <name type="common">Baker's yeast</name>
    <dbReference type="NCBI Taxonomy" id="643680"/>
    <lineage>
        <taxon>Eukaryota</taxon>
        <taxon>Fungi</taxon>
        <taxon>Dikarya</taxon>
        <taxon>Ascomycota</taxon>
        <taxon>Saccharomycotina</taxon>
        <taxon>Saccharomycetes</taxon>
        <taxon>Saccharomycetales</taxon>
        <taxon>Saccharomycetaceae</taxon>
        <taxon>Saccharomyces</taxon>
    </lineage>
</organism>
<keyword evidence="1" id="KW-0812">Transmembrane</keyword>
<sequence>MARALMLRKLDLAGATKAQCFTKLPWAYSTRWFSSRMGLGIRYSHTAVVLVIYVSTIIKPIHVYCTLYYAILRCCIQIYIFFFSFHVVFKRALLLRLRYAFSCTAREKKNEMFSF</sequence>
<dbReference type="AlphaFoldDB" id="C8Z465"/>
<dbReference type="EMBL" id="FN393062">
    <property type="protein sequence ID" value="CAY78181.1"/>
    <property type="molecule type" value="Genomic_DNA"/>
</dbReference>
<dbReference type="HOGENOM" id="CLU_2110839_0_0_1"/>
<evidence type="ECO:0000256" key="1">
    <source>
        <dbReference type="SAM" id="Phobius"/>
    </source>
</evidence>
<keyword evidence="1" id="KW-0472">Membrane</keyword>
<reference evidence="2 3" key="1">
    <citation type="journal article" date="2009" name="Proc. Natl. Acad. Sci. U.S.A.">
        <title>Eukaryote-to-eukaryote gene transfer events revealed by the genome sequence of the wine yeast Saccharomyces cerevisiae EC1118.</title>
        <authorList>
            <person name="Novo M."/>
            <person name="Bigey F."/>
            <person name="Beyne E."/>
            <person name="Galeote V."/>
            <person name="Gavory F."/>
            <person name="Mallet S."/>
            <person name="Cambot B."/>
            <person name="Legras J.L."/>
            <person name="Wincker P."/>
            <person name="Casaregola S."/>
            <person name="Dequin S."/>
        </authorList>
    </citation>
    <scope>NUCLEOTIDE SEQUENCE [LARGE SCALE GENOMIC DNA]</scope>
    <source>
        <strain evidence="3">Lalvin EC1118 / Prise de mousse</strain>
    </source>
</reference>
<dbReference type="Proteomes" id="UP000000286">
    <property type="component" value="Chromosome III"/>
</dbReference>
<accession>C8Z465</accession>
<proteinExistence type="predicted"/>
<gene>
    <name evidence="2" type="ORF">EC1118_1C17_0485g</name>
</gene>
<protein>
    <submittedName>
        <fullName evidence="2">EC1118_1C17_0485p</fullName>
    </submittedName>
</protein>
<evidence type="ECO:0000313" key="3">
    <source>
        <dbReference type="Proteomes" id="UP000000286"/>
    </source>
</evidence>